<dbReference type="Gene3D" id="2.10.25.10">
    <property type="entry name" value="Laminin"/>
    <property type="match status" value="1"/>
</dbReference>
<dbReference type="Pfam" id="PF00530">
    <property type="entry name" value="SRCR"/>
    <property type="match status" value="1"/>
</dbReference>
<feature type="domain" description="SRCR" evidence="9">
    <location>
        <begin position="110"/>
        <end position="206"/>
    </location>
</feature>
<dbReference type="PROSITE" id="PS50287">
    <property type="entry name" value="SRCR_2"/>
    <property type="match status" value="1"/>
</dbReference>
<evidence type="ECO:0000256" key="4">
    <source>
        <dbReference type="ARBA" id="ARBA00023180"/>
    </source>
</evidence>
<dbReference type="Proteomes" id="UP000694865">
    <property type="component" value="Unplaced"/>
</dbReference>
<dbReference type="SUPFAM" id="SSF56487">
    <property type="entry name" value="SRCR-like"/>
    <property type="match status" value="1"/>
</dbReference>
<evidence type="ECO:0000259" key="9">
    <source>
        <dbReference type="PROSITE" id="PS50287"/>
    </source>
</evidence>
<feature type="disulfide bond" evidence="5">
    <location>
        <begin position="770"/>
        <end position="779"/>
    </location>
</feature>
<reference evidence="12" key="1">
    <citation type="submission" date="2025-08" db="UniProtKB">
        <authorList>
            <consortium name="RefSeq"/>
        </authorList>
    </citation>
    <scope>IDENTIFICATION</scope>
    <source>
        <tissue evidence="12">Testes</tissue>
    </source>
</reference>
<dbReference type="Pfam" id="PF07974">
    <property type="entry name" value="EGF_2"/>
    <property type="match status" value="1"/>
</dbReference>
<accession>A0ABM0N169</accession>
<dbReference type="PROSITE" id="PS51233">
    <property type="entry name" value="VWFD"/>
    <property type="match status" value="1"/>
</dbReference>
<keyword evidence="4" id="KW-0325">Glycoprotein</keyword>
<evidence type="ECO:0000256" key="1">
    <source>
        <dbReference type="ARBA" id="ARBA00022729"/>
    </source>
</evidence>
<dbReference type="SMART" id="SM00202">
    <property type="entry name" value="SR"/>
    <property type="match status" value="1"/>
</dbReference>
<dbReference type="InterPro" id="IPR053243">
    <property type="entry name" value="SJ_maturation_regulator"/>
</dbReference>
<dbReference type="Pfam" id="PF00094">
    <property type="entry name" value="VWD"/>
    <property type="match status" value="1"/>
</dbReference>
<evidence type="ECO:0000256" key="5">
    <source>
        <dbReference type="PROSITE-ProRule" id="PRU00076"/>
    </source>
</evidence>
<dbReference type="SMART" id="SM00710">
    <property type="entry name" value="PbH1"/>
    <property type="match status" value="6"/>
</dbReference>
<dbReference type="InterPro" id="IPR001190">
    <property type="entry name" value="SRCR"/>
</dbReference>
<feature type="signal peptide" evidence="7">
    <location>
        <begin position="1"/>
        <end position="22"/>
    </location>
</feature>
<dbReference type="SMART" id="SM00216">
    <property type="entry name" value="VWD"/>
    <property type="match status" value="1"/>
</dbReference>
<dbReference type="InterPro" id="IPR006626">
    <property type="entry name" value="PbH1"/>
</dbReference>
<feature type="chain" id="PRO_5045429371" evidence="7">
    <location>
        <begin position="23"/>
        <end position="1915"/>
    </location>
</feature>
<keyword evidence="3 6" id="KW-1015">Disulfide bond</keyword>
<proteinExistence type="predicted"/>
<evidence type="ECO:0000256" key="3">
    <source>
        <dbReference type="ARBA" id="ARBA00023157"/>
    </source>
</evidence>
<dbReference type="PANTHER" id="PTHR47653:SF1">
    <property type="entry name" value="DELETED IN MALIGNANT BRAIN TUMORS 1 PROTEIN"/>
    <property type="match status" value="1"/>
</dbReference>
<dbReference type="PANTHER" id="PTHR47653">
    <property type="entry name" value="PROTEIN BARK BEETLE"/>
    <property type="match status" value="1"/>
</dbReference>
<dbReference type="InterPro" id="IPR011050">
    <property type="entry name" value="Pectin_lyase_fold/virulence"/>
</dbReference>
<protein>
    <submittedName>
        <fullName evidence="12">Uncharacterized protein LOC102805966</fullName>
    </submittedName>
</protein>
<keyword evidence="2" id="KW-0677">Repeat</keyword>
<dbReference type="SUPFAM" id="SSF51126">
    <property type="entry name" value="Pectin lyase-like"/>
    <property type="match status" value="1"/>
</dbReference>
<keyword evidence="11" id="KW-1185">Reference proteome</keyword>
<evidence type="ECO:0000313" key="11">
    <source>
        <dbReference type="Proteomes" id="UP000694865"/>
    </source>
</evidence>
<dbReference type="SUPFAM" id="SSF56436">
    <property type="entry name" value="C-type lectin-like"/>
    <property type="match status" value="1"/>
</dbReference>
<keyword evidence="5" id="KW-0245">EGF-like domain</keyword>
<evidence type="ECO:0000259" key="8">
    <source>
        <dbReference type="PROSITE" id="PS50026"/>
    </source>
</evidence>
<evidence type="ECO:0000256" key="2">
    <source>
        <dbReference type="ARBA" id="ARBA00022737"/>
    </source>
</evidence>
<dbReference type="SMART" id="SM00181">
    <property type="entry name" value="EGF"/>
    <property type="match status" value="3"/>
</dbReference>
<dbReference type="InterPro" id="IPR016187">
    <property type="entry name" value="CTDL_fold"/>
</dbReference>
<dbReference type="PROSITE" id="PS01186">
    <property type="entry name" value="EGF_2"/>
    <property type="match status" value="1"/>
</dbReference>
<keyword evidence="1 7" id="KW-0732">Signal</keyword>
<feature type="disulfide bond" evidence="6">
    <location>
        <begin position="175"/>
        <end position="185"/>
    </location>
</feature>
<dbReference type="GeneID" id="102805966"/>
<evidence type="ECO:0000256" key="7">
    <source>
        <dbReference type="SAM" id="SignalP"/>
    </source>
</evidence>
<evidence type="ECO:0000256" key="6">
    <source>
        <dbReference type="PROSITE-ProRule" id="PRU00196"/>
    </source>
</evidence>
<evidence type="ECO:0000259" key="10">
    <source>
        <dbReference type="PROSITE" id="PS51233"/>
    </source>
</evidence>
<sequence length="1915" mass="206040">MATIRSITLWLFLCGLLQVACAATISNNINSDTVFTKTESPYEVTGDITVDDEIILTIEPGVIVNFYPGSSLVVRGAIVARGTDAARITLTSSQGNFDTDLTEDFRLASIRLVDGGGLHQGRLEININGKWGTVSKDTWEQAETDVACRHLGFSGGTLSTSPPGTGNMWIDDIDCTGTEATLFECINLSIGQDDYDHTRDVGLECTGSQNRVLQHNYWRGIIFTGLSPLVTSLLQNVDISFTSGTQPSDIAGSVEVEGNPPTFENVNITNCLTSGILVSSSPNSVSIQDTVIYNCMNGITVSSVDGSIDITSVSALSNHGYGILISPSGIVSSNLVVSISEGLLENNGRSAITYDTTVSTEGSVRVDVKHSQINNNGMLAPPTPDECSAAITLNAGITEFNISANRFIGNQLGAVSIYTDNIETAQATPTTCIYNNYFEGNTGGEVIFLESEQESGLVNIHDNTIISNDLGEGNSVLRLHNVVSYVVNNLLVSNTGLYTLHWSHDTAPIGWQECYNNLLLYNSGNTPGRKLTLVTTGSGIGFYNNHFENPSNDYEFSGESGTTNALIDATENWWDSVYGEDIRKKIRDDNVIIGFPDVVFTPYRMTSPVISDACPIGYVLYGSNCYGLNGGSLYIDDARLKCMELGGTLPTSSDNTDVLAFLMFHGPKCATQVQVWIDDQPGCSVLTISFPTSSSIEAVDCSDKHPFAVVCKIPTADTCPSICSHNGICVDDICLCLGGWTGDDCSSFHCRDVNECSGHGTCVGPNTCKCINGWQGRDCSYSYCDSIDECEECSSSTGCGWCDTTLSCASGDGSGPDEGSCPSWFYYSCITIRDASDCSDKIKIINCEGNQCAVSTGNYFPGSCPTCYDVDHCYKDTPTGCRGWDEAVCPGGILHPDYSDTTRVQNSVLNSNVKLINEGDAILYSCPALNANDESDDSLLIVTQETLDIAEGDIIASIQSDGILHAVLGITQMETYTLILGKPAPLEDVIAYANFKQDVEVIQIEDSLVHENAISDSIALGLINGETVVDGSIHIINEATEVYKCLGNVYELEVDNSKRTVKTFFIVHPDTVIFQEGDIVVSNHSNGFLADVVDIDDSEMNATFVTTQLTHCSSATSFQPRVKTEIHDATGSEVIVDLVCSGGNKIPGLLILENIPSSDLDIVVGDTVIGMSSSAFLGKVVNSRIYDGRVFIELLEISTNDDLLYVDVGGLVPVRRRKRKELSWNPEFSLSNTFPFEDGPVTFNVTPKVDFSPTFSLNFDVNWWGGITRVGVGFDGKLTASLETVLNWNMAGDASWSHNLLDITVGRFVIPYIFVPGVFQFVVDIKGSVGYKIEGTVTGEVGASSNLTTGATWTKAEGVRLNRPKVSFEPFVSASASFNTAGLASAVAEAAIVPQFNAQLPPQGVNLQKLTKKLPKWMKQLLPNDDSGIATTNDVEITLGIATTIKGKVSASLCSGKCADPDKQVRVDVEGGIPAITGDANFKLFKLVDESVNLFTFQTPDWYNTTGWCLGTFLGLPCCVCSDGMPGILDLTNGACTRCKCWCDNRKTIGGYLNDEDTCVCASCPDGTPMLPVYPECPCLCPDGNIMAMNVDGTCPCISRTKRELDGAVSPVDCTCDKELMPGTTEDGCVCVDDCACTEDEEPVLVDGECVCRPLYICGISYVCVVGRKGEFCTEPECAPCAASPECSGHGTCVALDNCNATCRCDEGWMGLCCDSKYTNSGQQPNLPDGVGQGDPHLRTFDGLKYDFQGYCTYTIVRNSPKYDGVSFEITADFRSQNPRTPYKPPTRMITINIAVEGKEFIQLMEDNTILVNGNNMSNTHPLTLSNNSVLVQTENGASVVNINEPDITITWKGNIHKVDVILRDDNLRGSVHGLFGDADGSQDNDFQKPNGDIATTAEEFGNSWLVPGSCPANL</sequence>
<dbReference type="InterPro" id="IPR001846">
    <property type="entry name" value="VWF_type-D"/>
</dbReference>
<feature type="domain" description="VWFD" evidence="10">
    <location>
        <begin position="1728"/>
        <end position="1912"/>
    </location>
</feature>
<dbReference type="Gene3D" id="3.10.250.10">
    <property type="entry name" value="SRCR-like domain"/>
    <property type="match status" value="1"/>
</dbReference>
<organism evidence="11 12">
    <name type="scientific">Saccoglossus kowalevskii</name>
    <name type="common">Acorn worm</name>
    <dbReference type="NCBI Taxonomy" id="10224"/>
    <lineage>
        <taxon>Eukaryota</taxon>
        <taxon>Metazoa</taxon>
        <taxon>Hemichordata</taxon>
        <taxon>Enteropneusta</taxon>
        <taxon>Harrimaniidae</taxon>
        <taxon>Saccoglossus</taxon>
    </lineage>
</organism>
<comment type="caution">
    <text evidence="6">Lacks conserved residue(s) required for the propagation of feature annotation.</text>
</comment>
<dbReference type="RefSeq" id="XP_006826010.1">
    <property type="nucleotide sequence ID" value="XM_006825947.1"/>
</dbReference>
<dbReference type="PROSITE" id="PS50026">
    <property type="entry name" value="EGF_3"/>
    <property type="match status" value="1"/>
</dbReference>
<name>A0ABM0N169_SACKO</name>
<dbReference type="PROSITE" id="PS00022">
    <property type="entry name" value="EGF_1"/>
    <property type="match status" value="1"/>
</dbReference>
<gene>
    <name evidence="12" type="primary">LOC102805966</name>
</gene>
<dbReference type="PRINTS" id="PR00258">
    <property type="entry name" value="SPERACTRCPTR"/>
</dbReference>
<evidence type="ECO:0000313" key="12">
    <source>
        <dbReference type="RefSeq" id="XP_006826010.1"/>
    </source>
</evidence>
<dbReference type="InterPro" id="IPR013111">
    <property type="entry name" value="EGF_extracell"/>
</dbReference>
<dbReference type="InterPro" id="IPR000742">
    <property type="entry name" value="EGF"/>
</dbReference>
<feature type="domain" description="EGF-like" evidence="8">
    <location>
        <begin position="746"/>
        <end position="780"/>
    </location>
</feature>
<dbReference type="InterPro" id="IPR036772">
    <property type="entry name" value="SRCR-like_dom_sf"/>
</dbReference>